<dbReference type="CDD" id="cd12418">
    <property type="entry name" value="RRM_Aly_REF_like"/>
    <property type="match status" value="1"/>
</dbReference>
<evidence type="ECO:0000256" key="3">
    <source>
        <dbReference type="SAM" id="MobiDB-lite"/>
    </source>
</evidence>
<gene>
    <name evidence="5" type="primary">ABSGL_14765.1 scaffold 14966</name>
</gene>
<evidence type="ECO:0000259" key="4">
    <source>
        <dbReference type="PROSITE" id="PS50102"/>
    </source>
</evidence>
<dbReference type="PANTHER" id="PTHR19965">
    <property type="entry name" value="RNA AND EXPORT FACTOR BINDING PROTEIN"/>
    <property type="match status" value="1"/>
</dbReference>
<keyword evidence="6" id="KW-1185">Reference proteome</keyword>
<feature type="domain" description="RRM" evidence="4">
    <location>
        <begin position="141"/>
        <end position="218"/>
    </location>
</feature>
<dbReference type="GO" id="GO:0006406">
    <property type="term" value="P:mRNA export from nucleus"/>
    <property type="evidence" value="ECO:0007669"/>
    <property type="project" value="TreeGrafter"/>
</dbReference>
<dbReference type="OMA" id="RNDYPRD"/>
<dbReference type="InterPro" id="IPR000504">
    <property type="entry name" value="RRM_dom"/>
</dbReference>
<dbReference type="AlphaFoldDB" id="A0A163MV99"/>
<dbReference type="InParanoid" id="A0A163MV99"/>
<protein>
    <recommendedName>
        <fullName evidence="4">RRM domain-containing protein</fullName>
    </recommendedName>
</protein>
<dbReference type="GO" id="GO:0003729">
    <property type="term" value="F:mRNA binding"/>
    <property type="evidence" value="ECO:0007669"/>
    <property type="project" value="TreeGrafter"/>
</dbReference>
<evidence type="ECO:0000313" key="5">
    <source>
        <dbReference type="EMBL" id="SAM09091.1"/>
    </source>
</evidence>
<dbReference type="InterPro" id="IPR051229">
    <property type="entry name" value="ALYREF_mRNA_export"/>
</dbReference>
<evidence type="ECO:0000256" key="2">
    <source>
        <dbReference type="PROSITE-ProRule" id="PRU00176"/>
    </source>
</evidence>
<feature type="region of interest" description="Disordered" evidence="3">
    <location>
        <begin position="209"/>
        <end position="269"/>
    </location>
</feature>
<dbReference type="PROSITE" id="PS50102">
    <property type="entry name" value="RRM"/>
    <property type="match status" value="1"/>
</dbReference>
<dbReference type="Gene3D" id="3.30.70.330">
    <property type="match status" value="1"/>
</dbReference>
<dbReference type="STRING" id="4829.A0A163MV99"/>
<dbReference type="EMBL" id="LT554985">
    <property type="protein sequence ID" value="SAM09091.1"/>
    <property type="molecule type" value="Genomic_DNA"/>
</dbReference>
<dbReference type="PANTHER" id="PTHR19965:SF35">
    <property type="entry name" value="RNA ANNEALING PROTEIN YRA1"/>
    <property type="match status" value="1"/>
</dbReference>
<dbReference type="FunCoup" id="A0A163MV99">
    <property type="interactions" value="382"/>
</dbReference>
<name>A0A163MV99_ABSGL</name>
<sequence length="269" mass="29739">MSSNLDLALDDAIKDRRTTHRSSNSRNDQQRHRPSSSRNNSSNYGGGQRNNGGGIRKRTSSNDHQINSRLGGRQQNAGGPQRHIRRGKDSGGVSKRRNTDQPWSHDLFPGRREGGSVDVPIQSRLGGMVRPSSREVARSGTTLVVENLHYNVTEEDLENVFKLVGTVSKCSIEFDRSGRSTGQAKITFPEQDVAQKALDRFDNVDLDGQPMKITLSKKPVAEGKARRGGNSNTTRHRGTPNEADLDAELDAYTKNTESKDHDGDDMMMD</sequence>
<dbReference type="OrthoDB" id="346839at2759"/>
<accession>A0A163MV99</accession>
<feature type="compositionally biased region" description="Basic and acidic residues" evidence="3">
    <location>
        <begin position="256"/>
        <end position="269"/>
    </location>
</feature>
<dbReference type="InterPro" id="IPR035979">
    <property type="entry name" value="RBD_domain_sf"/>
</dbReference>
<dbReference type="SMART" id="SM00360">
    <property type="entry name" value="RRM"/>
    <property type="match status" value="1"/>
</dbReference>
<feature type="compositionally biased region" description="Gly residues" evidence="3">
    <location>
        <begin position="44"/>
        <end position="54"/>
    </location>
</feature>
<feature type="region of interest" description="Disordered" evidence="3">
    <location>
        <begin position="1"/>
        <end position="118"/>
    </location>
</feature>
<organism evidence="5">
    <name type="scientific">Absidia glauca</name>
    <name type="common">Pin mould</name>
    <dbReference type="NCBI Taxonomy" id="4829"/>
    <lineage>
        <taxon>Eukaryota</taxon>
        <taxon>Fungi</taxon>
        <taxon>Fungi incertae sedis</taxon>
        <taxon>Mucoromycota</taxon>
        <taxon>Mucoromycotina</taxon>
        <taxon>Mucoromycetes</taxon>
        <taxon>Mucorales</taxon>
        <taxon>Cunninghamellaceae</taxon>
        <taxon>Absidia</taxon>
    </lineage>
</organism>
<dbReference type="SUPFAM" id="SSF54928">
    <property type="entry name" value="RNA-binding domain, RBD"/>
    <property type="match status" value="1"/>
</dbReference>
<evidence type="ECO:0000313" key="6">
    <source>
        <dbReference type="Proteomes" id="UP000078561"/>
    </source>
</evidence>
<dbReference type="GO" id="GO:0005634">
    <property type="term" value="C:nucleus"/>
    <property type="evidence" value="ECO:0007669"/>
    <property type="project" value="TreeGrafter"/>
</dbReference>
<evidence type="ECO:0000256" key="1">
    <source>
        <dbReference type="ARBA" id="ARBA00022884"/>
    </source>
</evidence>
<dbReference type="Proteomes" id="UP000078561">
    <property type="component" value="Unassembled WGS sequence"/>
</dbReference>
<keyword evidence="1 2" id="KW-0694">RNA-binding</keyword>
<reference evidence="5" key="1">
    <citation type="submission" date="2016-04" db="EMBL/GenBank/DDBJ databases">
        <authorList>
            <person name="Evans L.H."/>
            <person name="Alamgir A."/>
            <person name="Owens N."/>
            <person name="Weber N.D."/>
            <person name="Virtaneva K."/>
            <person name="Barbian K."/>
            <person name="Babar A."/>
            <person name="Rosenke K."/>
        </authorList>
    </citation>
    <scope>NUCLEOTIDE SEQUENCE [LARGE SCALE GENOMIC DNA]</scope>
    <source>
        <strain evidence="5">CBS 101.48</strain>
    </source>
</reference>
<dbReference type="Pfam" id="PF00076">
    <property type="entry name" value="RRM_1"/>
    <property type="match status" value="1"/>
</dbReference>
<feature type="compositionally biased region" description="Polar residues" evidence="3">
    <location>
        <begin position="62"/>
        <end position="78"/>
    </location>
</feature>
<dbReference type="InterPro" id="IPR012677">
    <property type="entry name" value="Nucleotide-bd_a/b_plait_sf"/>
</dbReference>
<proteinExistence type="predicted"/>